<evidence type="ECO:0000313" key="5">
    <source>
        <dbReference type="EMBL" id="TNN75551.1"/>
    </source>
</evidence>
<dbReference type="PANTHER" id="PTHR11630">
    <property type="entry name" value="DNA REPLICATION LICENSING FACTOR MCM FAMILY MEMBER"/>
    <property type="match status" value="1"/>
</dbReference>
<organism evidence="5 6">
    <name type="scientific">Liparis tanakae</name>
    <name type="common">Tanaka's snailfish</name>
    <dbReference type="NCBI Taxonomy" id="230148"/>
    <lineage>
        <taxon>Eukaryota</taxon>
        <taxon>Metazoa</taxon>
        <taxon>Chordata</taxon>
        <taxon>Craniata</taxon>
        <taxon>Vertebrata</taxon>
        <taxon>Euteleostomi</taxon>
        <taxon>Actinopterygii</taxon>
        <taxon>Neopterygii</taxon>
        <taxon>Teleostei</taxon>
        <taxon>Neoteleostei</taxon>
        <taxon>Acanthomorphata</taxon>
        <taxon>Eupercaria</taxon>
        <taxon>Perciformes</taxon>
        <taxon>Cottioidei</taxon>
        <taxon>Cottales</taxon>
        <taxon>Liparidae</taxon>
        <taxon>Liparis</taxon>
    </lineage>
</organism>
<keyword evidence="2" id="KW-0547">Nucleotide-binding</keyword>
<dbReference type="Gene3D" id="3.40.50.300">
    <property type="entry name" value="P-loop containing nucleotide triphosphate hydrolases"/>
    <property type="match status" value="1"/>
</dbReference>
<dbReference type="GO" id="GO:0017116">
    <property type="term" value="F:single-stranded DNA helicase activity"/>
    <property type="evidence" value="ECO:0007669"/>
    <property type="project" value="TreeGrafter"/>
</dbReference>
<dbReference type="AlphaFoldDB" id="A0A4Z2ICV3"/>
<evidence type="ECO:0000256" key="2">
    <source>
        <dbReference type="ARBA" id="ARBA00022741"/>
    </source>
</evidence>
<dbReference type="SUPFAM" id="SSF52540">
    <property type="entry name" value="P-loop containing nucleoside triphosphate hydrolases"/>
    <property type="match status" value="1"/>
</dbReference>
<dbReference type="PANTHER" id="PTHR11630:SF47">
    <property type="entry name" value="DNA HELICASE MCM8"/>
    <property type="match status" value="1"/>
</dbReference>
<dbReference type="GO" id="GO:0005634">
    <property type="term" value="C:nucleus"/>
    <property type="evidence" value="ECO:0007669"/>
    <property type="project" value="TreeGrafter"/>
</dbReference>
<dbReference type="PRINTS" id="PR01657">
    <property type="entry name" value="MCMFAMILY"/>
</dbReference>
<keyword evidence="5" id="KW-0378">Hydrolase</keyword>
<evidence type="ECO:0000313" key="6">
    <source>
        <dbReference type="Proteomes" id="UP000314294"/>
    </source>
</evidence>
<protein>
    <submittedName>
        <fullName evidence="5">DNA helicase MCM8</fullName>
    </submittedName>
</protein>
<dbReference type="Proteomes" id="UP000314294">
    <property type="component" value="Unassembled WGS sequence"/>
</dbReference>
<dbReference type="GO" id="GO:0042555">
    <property type="term" value="C:MCM complex"/>
    <property type="evidence" value="ECO:0007669"/>
    <property type="project" value="TreeGrafter"/>
</dbReference>
<proteinExistence type="inferred from homology"/>
<evidence type="ECO:0000256" key="3">
    <source>
        <dbReference type="ARBA" id="ARBA00022840"/>
    </source>
</evidence>
<dbReference type="GO" id="GO:0005524">
    <property type="term" value="F:ATP binding"/>
    <property type="evidence" value="ECO:0007669"/>
    <property type="project" value="UniProtKB-KW"/>
</dbReference>
<reference evidence="5 6" key="1">
    <citation type="submission" date="2019-03" db="EMBL/GenBank/DDBJ databases">
        <title>First draft genome of Liparis tanakae, snailfish: a comprehensive survey of snailfish specific genes.</title>
        <authorList>
            <person name="Kim W."/>
            <person name="Song I."/>
            <person name="Jeong J.-H."/>
            <person name="Kim D."/>
            <person name="Kim S."/>
            <person name="Ryu S."/>
            <person name="Song J.Y."/>
            <person name="Lee S.K."/>
        </authorList>
    </citation>
    <scope>NUCLEOTIDE SEQUENCE [LARGE SCALE GENOMIC DNA]</scope>
    <source>
        <tissue evidence="5">Muscle</tissue>
    </source>
</reference>
<feature type="domain" description="MCM C-terminal AAA(+) ATPase" evidence="4">
    <location>
        <begin position="1"/>
        <end position="98"/>
    </location>
</feature>
<evidence type="ECO:0000256" key="1">
    <source>
        <dbReference type="ARBA" id="ARBA00008010"/>
    </source>
</evidence>
<dbReference type="GO" id="GO:0003697">
    <property type="term" value="F:single-stranded DNA binding"/>
    <property type="evidence" value="ECO:0007669"/>
    <property type="project" value="TreeGrafter"/>
</dbReference>
<dbReference type="GO" id="GO:0000724">
    <property type="term" value="P:double-strand break repair via homologous recombination"/>
    <property type="evidence" value="ECO:0007669"/>
    <property type="project" value="TreeGrafter"/>
</dbReference>
<accession>A0A4Z2ICV3</accession>
<dbReference type="Pfam" id="PF00493">
    <property type="entry name" value="MCM"/>
    <property type="match status" value="1"/>
</dbReference>
<keyword evidence="5" id="KW-0347">Helicase</keyword>
<comment type="caution">
    <text evidence="5">The sequence shown here is derived from an EMBL/GenBank/DDBJ whole genome shotgun (WGS) entry which is preliminary data.</text>
</comment>
<dbReference type="EMBL" id="SRLO01000102">
    <property type="protein sequence ID" value="TNN75551.1"/>
    <property type="molecule type" value="Genomic_DNA"/>
</dbReference>
<keyword evidence="3" id="KW-0067">ATP-binding</keyword>
<evidence type="ECO:0000259" key="4">
    <source>
        <dbReference type="PROSITE" id="PS50051"/>
    </source>
</evidence>
<gene>
    <name evidence="5" type="primary">MCM8_1</name>
    <name evidence="5" type="ORF">EYF80_014197</name>
</gene>
<keyword evidence="6" id="KW-1185">Reference proteome</keyword>
<dbReference type="InterPro" id="IPR031327">
    <property type="entry name" value="MCM"/>
</dbReference>
<dbReference type="OrthoDB" id="8800757at2759"/>
<dbReference type="InterPro" id="IPR027417">
    <property type="entry name" value="P-loop_NTPase"/>
</dbReference>
<sequence>MVGDPGLGKSQMLQAVCNLASRGIYVCGNSTSTAGLTVSLSRDAGTGDFSLEAGALVLADQGLCCIDEFDKLGSQQQALLEAMEQQSLDVSAQTVPVS</sequence>
<dbReference type="PROSITE" id="PS50051">
    <property type="entry name" value="MCM_2"/>
    <property type="match status" value="1"/>
</dbReference>
<name>A0A4Z2ICV3_9TELE</name>
<dbReference type="InterPro" id="IPR001208">
    <property type="entry name" value="MCM_dom"/>
</dbReference>
<comment type="similarity">
    <text evidence="1">Belongs to the MCM family.</text>
</comment>